<reference evidence="2 3" key="1">
    <citation type="journal article" date="2020" name="Nature">
        <title>Six reference-quality genomes reveal evolution of bat adaptations.</title>
        <authorList>
            <person name="Jebb D."/>
            <person name="Huang Z."/>
            <person name="Pippel M."/>
            <person name="Hughes G.M."/>
            <person name="Lavrichenko K."/>
            <person name="Devanna P."/>
            <person name="Winkler S."/>
            <person name="Jermiin L.S."/>
            <person name="Skirmuntt E.C."/>
            <person name="Katzourakis A."/>
            <person name="Burkitt-Gray L."/>
            <person name="Ray D.A."/>
            <person name="Sullivan K.A.M."/>
            <person name="Roscito J.G."/>
            <person name="Kirilenko B.M."/>
            <person name="Davalos L.M."/>
            <person name="Corthals A.P."/>
            <person name="Power M.L."/>
            <person name="Jones G."/>
            <person name="Ransome R.D."/>
            <person name="Dechmann D.K.N."/>
            <person name="Locatelli A.G."/>
            <person name="Puechmaille S.J."/>
            <person name="Fedrigo O."/>
            <person name="Jarvis E.D."/>
            <person name="Hiller M."/>
            <person name="Vernes S.C."/>
            <person name="Myers E.W."/>
            <person name="Teeling E.C."/>
        </authorList>
    </citation>
    <scope>NUCLEOTIDE SEQUENCE [LARGE SCALE GENOMIC DNA]</scope>
    <source>
        <strain evidence="2">Bat1K_MPI-CBG_1</strain>
    </source>
</reference>
<evidence type="ECO:0000256" key="1">
    <source>
        <dbReference type="SAM" id="MobiDB-lite"/>
    </source>
</evidence>
<dbReference type="EMBL" id="JABVXQ010000011">
    <property type="protein sequence ID" value="KAF6086163.1"/>
    <property type="molecule type" value="Genomic_DNA"/>
</dbReference>
<feature type="region of interest" description="Disordered" evidence="1">
    <location>
        <begin position="1"/>
        <end position="52"/>
    </location>
</feature>
<proteinExistence type="predicted"/>
<dbReference type="Proteomes" id="UP000664940">
    <property type="component" value="Unassembled WGS sequence"/>
</dbReference>
<evidence type="ECO:0000313" key="2">
    <source>
        <dbReference type="EMBL" id="KAF6086163.1"/>
    </source>
</evidence>
<organism evidence="2 3">
    <name type="scientific">Phyllostomus discolor</name>
    <name type="common">pale spear-nosed bat</name>
    <dbReference type="NCBI Taxonomy" id="89673"/>
    <lineage>
        <taxon>Eukaryota</taxon>
        <taxon>Metazoa</taxon>
        <taxon>Chordata</taxon>
        <taxon>Craniata</taxon>
        <taxon>Vertebrata</taxon>
        <taxon>Euteleostomi</taxon>
        <taxon>Mammalia</taxon>
        <taxon>Eutheria</taxon>
        <taxon>Laurasiatheria</taxon>
        <taxon>Chiroptera</taxon>
        <taxon>Yangochiroptera</taxon>
        <taxon>Phyllostomidae</taxon>
        <taxon>Phyllostominae</taxon>
        <taxon>Phyllostomus</taxon>
    </lineage>
</organism>
<gene>
    <name evidence="2" type="ORF">HJG60_008369</name>
</gene>
<comment type="caution">
    <text evidence="2">The sequence shown here is derived from an EMBL/GenBank/DDBJ whole genome shotgun (WGS) entry which is preliminary data.</text>
</comment>
<accession>A0A833YX05</accession>
<sequence length="186" mass="20448">MLVTTGVTEFSEPRPTSRAGERRSCSPGSSGLQCRGPRSGPGQAPSQPRLPWERACPPALTFALANTLEASVVGMVAESYQACGGTLWGQHQNPSGRTPRLNHLEQRLCGVRKKSPYFPSDLRLSGLWAARPSAQARLWPQHSQCSDAREEDTRQLVSAWPLPFAPGGQLLEKTHVGWRRQHRGEM</sequence>
<dbReference type="AlphaFoldDB" id="A0A833YX05"/>
<evidence type="ECO:0000313" key="3">
    <source>
        <dbReference type="Proteomes" id="UP000664940"/>
    </source>
</evidence>
<protein>
    <submittedName>
        <fullName evidence="2">Uncharacterized protein</fullName>
    </submittedName>
</protein>
<name>A0A833YX05_9CHIR</name>